<sequence length="93" mass="10537">MSLEAQDPLPSPPGMSESQSLEKPPTPMPPPPERTYQSQKALYDDAQAWAKAHGYAIICARSNVNEHEQRYTYQCDRSGKNDYKLFLHRVNSA</sequence>
<evidence type="ECO:0000256" key="1">
    <source>
        <dbReference type="SAM" id="MobiDB-lite"/>
    </source>
</evidence>
<organism evidence="2 3">
    <name type="scientific">Puccinia triticina</name>
    <dbReference type="NCBI Taxonomy" id="208348"/>
    <lineage>
        <taxon>Eukaryota</taxon>
        <taxon>Fungi</taxon>
        <taxon>Dikarya</taxon>
        <taxon>Basidiomycota</taxon>
        <taxon>Pucciniomycotina</taxon>
        <taxon>Pucciniomycetes</taxon>
        <taxon>Pucciniales</taxon>
        <taxon>Pucciniaceae</taxon>
        <taxon>Puccinia</taxon>
    </lineage>
</organism>
<name>A0ABY7CRR1_9BASI</name>
<reference evidence="2" key="1">
    <citation type="submission" date="2022-10" db="EMBL/GenBank/DDBJ databases">
        <title>Puccinia triticina Genome sequencing and assembly.</title>
        <authorList>
            <person name="Li C."/>
        </authorList>
    </citation>
    <scope>NUCLEOTIDE SEQUENCE</scope>
    <source>
        <strain evidence="2">Pt15</strain>
    </source>
</reference>
<evidence type="ECO:0000313" key="3">
    <source>
        <dbReference type="Proteomes" id="UP001164743"/>
    </source>
</evidence>
<accession>A0ABY7CRR1</accession>
<dbReference type="EMBL" id="CP110428">
    <property type="protein sequence ID" value="WAQ87715.1"/>
    <property type="molecule type" value="Genomic_DNA"/>
</dbReference>
<protein>
    <submittedName>
        <fullName evidence="2">Uncharacterized protein</fullName>
    </submittedName>
</protein>
<feature type="compositionally biased region" description="Pro residues" evidence="1">
    <location>
        <begin position="24"/>
        <end position="33"/>
    </location>
</feature>
<keyword evidence="3" id="KW-1185">Reference proteome</keyword>
<dbReference type="Proteomes" id="UP001164743">
    <property type="component" value="Chromosome 8A"/>
</dbReference>
<dbReference type="GeneID" id="77812965"/>
<proteinExistence type="predicted"/>
<feature type="region of interest" description="Disordered" evidence="1">
    <location>
        <begin position="1"/>
        <end position="37"/>
    </location>
</feature>
<dbReference type="RefSeq" id="XP_053023270.1">
    <property type="nucleotide sequence ID" value="XM_053172070.1"/>
</dbReference>
<gene>
    <name evidence="2" type="ORF">PtA15_8A621</name>
</gene>
<evidence type="ECO:0000313" key="2">
    <source>
        <dbReference type="EMBL" id="WAQ87715.1"/>
    </source>
</evidence>